<dbReference type="PANTHER" id="PTHR33639">
    <property type="entry name" value="THIOL-DISULFIDE OXIDOREDUCTASE DCC"/>
    <property type="match status" value="1"/>
</dbReference>
<dbReference type="Pfam" id="PF04134">
    <property type="entry name" value="DCC1-like"/>
    <property type="match status" value="1"/>
</dbReference>
<evidence type="ECO:0000313" key="1">
    <source>
        <dbReference type="EMBL" id="MYL50232.1"/>
    </source>
</evidence>
<comment type="caution">
    <text evidence="1">The sequence shown here is derived from an EMBL/GenBank/DDBJ whole genome shotgun (WGS) entry which is preliminary data.</text>
</comment>
<dbReference type="GO" id="GO:0015035">
    <property type="term" value="F:protein-disulfide reductase activity"/>
    <property type="evidence" value="ECO:0007669"/>
    <property type="project" value="InterPro"/>
</dbReference>
<proteinExistence type="predicted"/>
<dbReference type="Proteomes" id="UP000447393">
    <property type="component" value="Unassembled WGS sequence"/>
</dbReference>
<dbReference type="RefSeq" id="WP_160915507.1">
    <property type="nucleotide sequence ID" value="NZ_WMEZ01000004.1"/>
</dbReference>
<organism evidence="1 2">
    <name type="scientific">Halobacillus litoralis</name>
    <dbReference type="NCBI Taxonomy" id="45668"/>
    <lineage>
        <taxon>Bacteria</taxon>
        <taxon>Bacillati</taxon>
        <taxon>Bacillota</taxon>
        <taxon>Bacilli</taxon>
        <taxon>Bacillales</taxon>
        <taxon>Bacillaceae</taxon>
        <taxon>Halobacillus</taxon>
    </lineage>
</organism>
<protein>
    <submittedName>
        <fullName evidence="1">DUF393 domain-containing protein</fullName>
    </submittedName>
</protein>
<evidence type="ECO:0000313" key="2">
    <source>
        <dbReference type="Proteomes" id="UP000447393"/>
    </source>
</evidence>
<reference evidence="1 2" key="1">
    <citation type="submission" date="2019-11" db="EMBL/GenBank/DDBJ databases">
        <title>Genome sequences of 17 halophilic strains isolated from different environments.</title>
        <authorList>
            <person name="Furrow R.E."/>
        </authorList>
    </citation>
    <scope>NUCLEOTIDE SEQUENCE [LARGE SCALE GENOMIC DNA]</scope>
    <source>
        <strain evidence="1 2">22505_10_Sand</strain>
    </source>
</reference>
<name>A0A845E5T6_9BACI</name>
<accession>A0A845E5T6</accession>
<gene>
    <name evidence="1" type="ORF">GLV98_12100</name>
</gene>
<dbReference type="PANTHER" id="PTHR33639:SF2">
    <property type="entry name" value="DUF393 DOMAIN-CONTAINING PROTEIN"/>
    <property type="match status" value="1"/>
</dbReference>
<dbReference type="EMBL" id="WMEZ01000004">
    <property type="protein sequence ID" value="MYL50232.1"/>
    <property type="molecule type" value="Genomic_DNA"/>
</dbReference>
<dbReference type="InterPro" id="IPR007263">
    <property type="entry name" value="DCC1-like"/>
</dbReference>
<dbReference type="OrthoDB" id="9785438at2"/>
<dbReference type="InterPro" id="IPR052927">
    <property type="entry name" value="DCC_oxidoreductase"/>
</dbReference>
<sequence length="129" mass="15032">MERFILFDGACHFCNQSVQFIIKRDPEGRFKFASQQSEVGQSIMKQFKIPQEVDSIVLIEGSKSYLRSSAALRVCKNLVGFWKIGYVMIIVPSQIRDWAYNLLSNNRYKWFGKKEACQLPSPEVKKRFL</sequence>
<dbReference type="AlphaFoldDB" id="A0A845E5T6"/>